<feature type="region of interest" description="Disordered" evidence="1">
    <location>
        <begin position="1"/>
        <end position="41"/>
    </location>
</feature>
<accession>A0ABP9SIJ5</accession>
<proteinExistence type="predicted"/>
<evidence type="ECO:0000313" key="2">
    <source>
        <dbReference type="EMBL" id="GAA5197038.1"/>
    </source>
</evidence>
<dbReference type="EMBL" id="BAABKK010000022">
    <property type="protein sequence ID" value="GAA5197038.1"/>
    <property type="molecule type" value="Genomic_DNA"/>
</dbReference>
<organism evidence="2 3">
    <name type="scientific">Arthrobacter gyeryongensis</name>
    <dbReference type="NCBI Taxonomy" id="1650592"/>
    <lineage>
        <taxon>Bacteria</taxon>
        <taxon>Bacillati</taxon>
        <taxon>Actinomycetota</taxon>
        <taxon>Actinomycetes</taxon>
        <taxon>Micrococcales</taxon>
        <taxon>Micrococcaceae</taxon>
        <taxon>Arthrobacter</taxon>
    </lineage>
</organism>
<evidence type="ECO:0000256" key="1">
    <source>
        <dbReference type="SAM" id="MobiDB-lite"/>
    </source>
</evidence>
<feature type="compositionally biased region" description="Basic and acidic residues" evidence="1">
    <location>
        <begin position="13"/>
        <end position="27"/>
    </location>
</feature>
<reference evidence="3" key="1">
    <citation type="journal article" date="2019" name="Int. J. Syst. Evol. Microbiol.">
        <title>The Global Catalogue of Microorganisms (GCM) 10K type strain sequencing project: providing services to taxonomists for standard genome sequencing and annotation.</title>
        <authorList>
            <consortium name="The Broad Institute Genomics Platform"/>
            <consortium name="The Broad Institute Genome Sequencing Center for Infectious Disease"/>
            <person name="Wu L."/>
            <person name="Ma J."/>
        </authorList>
    </citation>
    <scope>NUCLEOTIDE SEQUENCE [LARGE SCALE GENOMIC DNA]</scope>
    <source>
        <strain evidence="3">JCM 18514</strain>
    </source>
</reference>
<evidence type="ECO:0000313" key="3">
    <source>
        <dbReference type="Proteomes" id="UP001500200"/>
    </source>
</evidence>
<keyword evidence="3" id="KW-1185">Reference proteome</keyword>
<sequence>MRVIGEGDGPEPENGRRRLAQEARPQDAHICSQDASGGLQPDGAIVDALGTRDISAEIRQITGIDEMEGLGQYIGHIIDSTGMSAVERGQGGV</sequence>
<dbReference type="Proteomes" id="UP001500200">
    <property type="component" value="Unassembled WGS sequence"/>
</dbReference>
<name>A0ABP9SIJ5_9MICC</name>
<gene>
    <name evidence="2" type="ORF">GCM10023346_30810</name>
</gene>
<protein>
    <submittedName>
        <fullName evidence="2">Uncharacterized protein</fullName>
    </submittedName>
</protein>
<comment type="caution">
    <text evidence="2">The sequence shown here is derived from an EMBL/GenBank/DDBJ whole genome shotgun (WGS) entry which is preliminary data.</text>
</comment>